<dbReference type="InterPro" id="IPR019270">
    <property type="entry name" value="DUF2283"/>
</dbReference>
<dbReference type="RefSeq" id="WP_246420960.1">
    <property type="nucleotide sequence ID" value="NZ_BAAAKM010000021.1"/>
</dbReference>
<accession>A0A840WJD6</accession>
<dbReference type="Pfam" id="PF10049">
    <property type="entry name" value="DUF2283"/>
    <property type="match status" value="1"/>
</dbReference>
<evidence type="ECO:0000313" key="1">
    <source>
        <dbReference type="EMBL" id="MBB5491797.1"/>
    </source>
</evidence>
<comment type="caution">
    <text evidence="1">The sequence shown here is derived from an EMBL/GenBank/DDBJ whole genome shotgun (WGS) entry which is preliminary data.</text>
</comment>
<dbReference type="AlphaFoldDB" id="A0A840WJD6"/>
<evidence type="ECO:0000313" key="2">
    <source>
        <dbReference type="Proteomes" id="UP000579647"/>
    </source>
</evidence>
<reference evidence="1 2" key="1">
    <citation type="submission" date="2020-08" db="EMBL/GenBank/DDBJ databases">
        <title>Sequencing the genomes of 1000 actinobacteria strains.</title>
        <authorList>
            <person name="Klenk H.-P."/>
        </authorList>
    </citation>
    <scope>NUCLEOTIDE SEQUENCE [LARGE SCALE GENOMIC DNA]</scope>
    <source>
        <strain evidence="1 2">DSM 44598</strain>
    </source>
</reference>
<sequence length="77" mass="8145">MRITYDSEAGAAYIYVVDPIGAGEAVTQQHSITTPDPDGEIILDFDADGKLLGIEVLDAERVLRTDTLKAAGPPTEG</sequence>
<name>A0A840WJD6_9ACTN</name>
<gene>
    <name evidence="1" type="ORF">HNR07_002934</name>
</gene>
<keyword evidence="2" id="KW-1185">Reference proteome</keyword>
<dbReference type="EMBL" id="JACHDO010000001">
    <property type="protein sequence ID" value="MBB5491797.1"/>
    <property type="molecule type" value="Genomic_DNA"/>
</dbReference>
<organism evidence="1 2">
    <name type="scientific">Nocardiopsis metallicus</name>
    <dbReference type="NCBI Taxonomy" id="179819"/>
    <lineage>
        <taxon>Bacteria</taxon>
        <taxon>Bacillati</taxon>
        <taxon>Actinomycetota</taxon>
        <taxon>Actinomycetes</taxon>
        <taxon>Streptosporangiales</taxon>
        <taxon>Nocardiopsidaceae</taxon>
        <taxon>Nocardiopsis</taxon>
    </lineage>
</organism>
<protein>
    <submittedName>
        <fullName evidence="1">Uncharacterized protein YuzE</fullName>
    </submittedName>
</protein>
<dbReference type="Proteomes" id="UP000579647">
    <property type="component" value="Unassembled WGS sequence"/>
</dbReference>
<proteinExistence type="predicted"/>